<dbReference type="EMBL" id="JABCQN010000001">
    <property type="protein sequence ID" value="MBF0869313.1"/>
    <property type="molecule type" value="Genomic_DNA"/>
</dbReference>
<dbReference type="SUPFAM" id="SSF74653">
    <property type="entry name" value="TolA/TonB C-terminal domain"/>
    <property type="match status" value="1"/>
</dbReference>
<comment type="subcellular location">
    <subcellularLocation>
        <location evidence="1">Membrane</location>
        <topology evidence="1">Single-pass membrane protein</topology>
    </subcellularLocation>
</comment>
<dbReference type="Pfam" id="PF03544">
    <property type="entry name" value="TonB_C"/>
    <property type="match status" value="1"/>
</dbReference>
<name>A0A9Q2IPZ2_GLUJA</name>
<keyword evidence="4" id="KW-0472">Membrane</keyword>
<evidence type="ECO:0000256" key="4">
    <source>
        <dbReference type="ARBA" id="ARBA00023136"/>
    </source>
</evidence>
<evidence type="ECO:0000256" key="2">
    <source>
        <dbReference type="ARBA" id="ARBA00022692"/>
    </source>
</evidence>
<reference evidence="6" key="1">
    <citation type="submission" date="2020-04" db="EMBL/GenBank/DDBJ databases">
        <authorList>
            <person name="Sombolestani A."/>
        </authorList>
    </citation>
    <scope>NUCLEOTIDE SEQUENCE</scope>
    <source>
        <strain evidence="6">R71697</strain>
    </source>
</reference>
<feature type="domain" description="TonB C-terminal" evidence="5">
    <location>
        <begin position="2"/>
        <end position="76"/>
    </location>
</feature>
<evidence type="ECO:0000256" key="1">
    <source>
        <dbReference type="ARBA" id="ARBA00004167"/>
    </source>
</evidence>
<dbReference type="RefSeq" id="WP_061930251.1">
    <property type="nucleotide sequence ID" value="NZ_JABCQN010000001.1"/>
</dbReference>
<organism evidence="6 7">
    <name type="scientific">Gluconobacter japonicus</name>
    <dbReference type="NCBI Taxonomy" id="376620"/>
    <lineage>
        <taxon>Bacteria</taxon>
        <taxon>Pseudomonadati</taxon>
        <taxon>Pseudomonadota</taxon>
        <taxon>Alphaproteobacteria</taxon>
        <taxon>Acetobacterales</taxon>
        <taxon>Acetobacteraceae</taxon>
        <taxon>Gluconobacter</taxon>
    </lineage>
</organism>
<dbReference type="GeneID" id="81473127"/>
<gene>
    <name evidence="6" type="ORF">HKD32_00360</name>
</gene>
<evidence type="ECO:0000313" key="7">
    <source>
        <dbReference type="Proteomes" id="UP000661006"/>
    </source>
</evidence>
<protein>
    <submittedName>
        <fullName evidence="6">Energy transducer TonB</fullName>
    </submittedName>
</protein>
<comment type="caution">
    <text evidence="6">The sequence shown here is derived from an EMBL/GenBank/DDBJ whole genome shotgun (WGS) entry which is preliminary data.</text>
</comment>
<reference evidence="6" key="2">
    <citation type="submission" date="2020-11" db="EMBL/GenBank/DDBJ databases">
        <title>Description of novel Gluconobacter species.</title>
        <authorList>
            <person name="Cleenwerck I."/>
            <person name="Cnockaert M."/>
            <person name="Borremans W."/>
            <person name="Wieme A.D."/>
            <person name="De Vuyst L."/>
            <person name="Vandamme P."/>
        </authorList>
    </citation>
    <scope>NUCLEOTIDE SEQUENCE</scope>
    <source>
        <strain evidence="6">R71697</strain>
    </source>
</reference>
<dbReference type="NCBIfam" id="TIGR01352">
    <property type="entry name" value="tonB_Cterm"/>
    <property type="match status" value="1"/>
</dbReference>
<accession>A0A9Q2IPZ2</accession>
<evidence type="ECO:0000256" key="3">
    <source>
        <dbReference type="ARBA" id="ARBA00022989"/>
    </source>
</evidence>
<dbReference type="GO" id="GO:0055085">
    <property type="term" value="P:transmembrane transport"/>
    <property type="evidence" value="ECO:0007669"/>
    <property type="project" value="InterPro"/>
</dbReference>
<dbReference type="Gene3D" id="3.30.1150.10">
    <property type="match status" value="1"/>
</dbReference>
<dbReference type="InterPro" id="IPR006260">
    <property type="entry name" value="TonB/TolA_C"/>
</dbReference>
<dbReference type="Proteomes" id="UP000661006">
    <property type="component" value="Unassembled WGS sequence"/>
</dbReference>
<proteinExistence type="predicted"/>
<keyword evidence="3" id="KW-1133">Transmembrane helix</keyword>
<dbReference type="InterPro" id="IPR037682">
    <property type="entry name" value="TonB_C"/>
</dbReference>
<dbReference type="AlphaFoldDB" id="A0A9Q2IPZ2"/>
<dbReference type="GO" id="GO:0016020">
    <property type="term" value="C:membrane"/>
    <property type="evidence" value="ECO:0007669"/>
    <property type="project" value="UniProtKB-SubCell"/>
</dbReference>
<keyword evidence="2" id="KW-0812">Transmembrane</keyword>
<evidence type="ECO:0000313" key="6">
    <source>
        <dbReference type="EMBL" id="MBF0869313.1"/>
    </source>
</evidence>
<evidence type="ECO:0000259" key="5">
    <source>
        <dbReference type="Pfam" id="PF03544"/>
    </source>
</evidence>
<sequence length="78" mass="8996">MKYPKNLLLRQVQDRVSLACQVDPTGHAHGCHITDGRYMEFNQTALVFVEHAIFNPALQNGHPVKDDHYTLHINFRVK</sequence>